<dbReference type="Pfam" id="PF16347">
    <property type="entry name" value="SGSH_C"/>
    <property type="match status" value="1"/>
</dbReference>
<protein>
    <recommendedName>
        <fullName evidence="4">N-sulphoglucosamine sulphohydrolase C-terminal domain-containing protein</fullName>
    </recommendedName>
</protein>
<evidence type="ECO:0000313" key="6">
    <source>
        <dbReference type="Proteomes" id="UP001310022"/>
    </source>
</evidence>
<evidence type="ECO:0000256" key="2">
    <source>
        <dbReference type="ARBA" id="ARBA00022801"/>
    </source>
</evidence>
<gene>
    <name evidence="5" type="ORF">PEDI_39740</name>
</gene>
<evidence type="ECO:0000256" key="3">
    <source>
        <dbReference type="SAM" id="SignalP"/>
    </source>
</evidence>
<feature type="chain" id="PRO_5042871029" description="N-sulphoglucosamine sulphohydrolase C-terminal domain-containing protein" evidence="3">
    <location>
        <begin position="23"/>
        <end position="520"/>
    </location>
</feature>
<keyword evidence="3" id="KW-0732">Signal</keyword>
<dbReference type="GO" id="GO:0004065">
    <property type="term" value="F:arylsulfatase activity"/>
    <property type="evidence" value="ECO:0007669"/>
    <property type="project" value="TreeGrafter"/>
</dbReference>
<dbReference type="InterPro" id="IPR017850">
    <property type="entry name" value="Alkaline_phosphatase_core_sf"/>
</dbReference>
<dbReference type="InterPro" id="IPR024607">
    <property type="entry name" value="Sulfatase_CS"/>
</dbReference>
<keyword evidence="2" id="KW-0378">Hydrolase</keyword>
<evidence type="ECO:0000256" key="1">
    <source>
        <dbReference type="ARBA" id="ARBA00008779"/>
    </source>
</evidence>
<dbReference type="SUPFAM" id="SSF53649">
    <property type="entry name" value="Alkaline phosphatase-like"/>
    <property type="match status" value="1"/>
</dbReference>
<evidence type="ECO:0000259" key="4">
    <source>
        <dbReference type="Pfam" id="PF16347"/>
    </source>
</evidence>
<dbReference type="PANTHER" id="PTHR42693:SF33">
    <property type="entry name" value="ARYLSULFATASE"/>
    <property type="match status" value="1"/>
</dbReference>
<dbReference type="InterPro" id="IPR050738">
    <property type="entry name" value="Sulfatase"/>
</dbReference>
<dbReference type="EMBL" id="BQKE01000002">
    <property type="protein sequence ID" value="GJM63422.1"/>
    <property type="molecule type" value="Genomic_DNA"/>
</dbReference>
<proteinExistence type="inferred from homology"/>
<comment type="caution">
    <text evidence="5">The sequence shown here is derived from an EMBL/GenBank/DDBJ whole genome shotgun (WGS) entry which is preliminary data.</text>
</comment>
<dbReference type="CDD" id="cd16031">
    <property type="entry name" value="G6S_like"/>
    <property type="match status" value="1"/>
</dbReference>
<dbReference type="Proteomes" id="UP001310022">
    <property type="component" value="Unassembled WGS sequence"/>
</dbReference>
<feature type="signal peptide" evidence="3">
    <location>
        <begin position="1"/>
        <end position="22"/>
    </location>
</feature>
<name>A0AAN4W380_9BACT</name>
<accession>A0AAN4W380</accession>
<feature type="domain" description="N-sulphoglucosamine sulphohydrolase C-terminal" evidence="4">
    <location>
        <begin position="353"/>
        <end position="503"/>
    </location>
</feature>
<dbReference type="PANTHER" id="PTHR42693">
    <property type="entry name" value="ARYLSULFATASE FAMILY MEMBER"/>
    <property type="match status" value="1"/>
</dbReference>
<keyword evidence="6" id="KW-1185">Reference proteome</keyword>
<organism evidence="5 6">
    <name type="scientific">Persicobacter diffluens</name>
    <dbReference type="NCBI Taxonomy" id="981"/>
    <lineage>
        <taxon>Bacteria</taxon>
        <taxon>Pseudomonadati</taxon>
        <taxon>Bacteroidota</taxon>
        <taxon>Cytophagia</taxon>
        <taxon>Cytophagales</taxon>
        <taxon>Persicobacteraceae</taxon>
        <taxon>Persicobacter</taxon>
    </lineage>
</organism>
<evidence type="ECO:0000313" key="5">
    <source>
        <dbReference type="EMBL" id="GJM63422.1"/>
    </source>
</evidence>
<sequence>MNRIYVSLGLLLGMFFSIGAQAAKEKNKDRPNVVFIMSDDHANRAISAYGSKINTTPNIDRIADEGAIFQQNFVGNSICSPSRATLFTGKHSHKNGIMKNNSFWNGNQTLLPKEFKKAGYQTALVGKWHLRGLPGNEFDYFKILRGAGHQGFYYNPDFLTKGDKDVKQVNGYVTDLVVDEALRWLEEDKKEENPFMLFVKFKAPHVPRLPHFRYLERYVNDTIPEPDNLFDDYQNREIYASKANMKISPAKINKPYGQCDHDKNIYFQRMTDEEHRKWHDLRKEEDEAYQKVFRNLGPKEKKAYAYQRFMKDYLRCVDGIDDNIGRLLDYLDQEGLSENTIVVYCGDQSYFLGEHGFAEKRFMYEEAMQQPMVMRWPKGIKAKTSVESLTQNIDIAPTLLDLANIKVPKDMQGASWKPLLAGKTPADWRTSLYYHYYDHGKHGVPRHEGVRTERYKLVSFYTDGKYELYDLDKDPMEMYSVYNDPKYKEVVAEMKTELLRLRKFYGVPDAYLQAPYKLPK</sequence>
<dbReference type="RefSeq" id="WP_338238586.1">
    <property type="nucleotide sequence ID" value="NZ_BQKE01000002.1"/>
</dbReference>
<dbReference type="PROSITE" id="PS00523">
    <property type="entry name" value="SULFATASE_1"/>
    <property type="match status" value="1"/>
</dbReference>
<dbReference type="PROSITE" id="PS00149">
    <property type="entry name" value="SULFATASE_2"/>
    <property type="match status" value="1"/>
</dbReference>
<dbReference type="AlphaFoldDB" id="A0AAN4W380"/>
<dbReference type="InterPro" id="IPR032506">
    <property type="entry name" value="SGSH_C"/>
</dbReference>
<reference evidence="5 6" key="1">
    <citation type="submission" date="2021-12" db="EMBL/GenBank/DDBJ databases">
        <title>Genome sequencing of bacteria with rrn-lacking chromosome and rrn-plasmid.</title>
        <authorList>
            <person name="Anda M."/>
            <person name="Iwasaki W."/>
        </authorList>
    </citation>
    <scope>NUCLEOTIDE SEQUENCE [LARGE SCALE GENOMIC DNA]</scope>
    <source>
        <strain evidence="5 6">NBRC 15940</strain>
    </source>
</reference>
<dbReference type="Gene3D" id="3.40.720.10">
    <property type="entry name" value="Alkaline Phosphatase, subunit A"/>
    <property type="match status" value="1"/>
</dbReference>
<comment type="similarity">
    <text evidence="1">Belongs to the sulfatase family.</text>
</comment>